<dbReference type="SUPFAM" id="SSF56801">
    <property type="entry name" value="Acetyl-CoA synthetase-like"/>
    <property type="match status" value="1"/>
</dbReference>
<proteinExistence type="inferred from homology"/>
<evidence type="ECO:0000256" key="4">
    <source>
        <dbReference type="ARBA" id="ARBA00022840"/>
    </source>
</evidence>
<evidence type="ECO:0000259" key="5">
    <source>
        <dbReference type="Pfam" id="PF00501"/>
    </source>
</evidence>
<dbReference type="InterPro" id="IPR020845">
    <property type="entry name" value="AMP-binding_CS"/>
</dbReference>
<dbReference type="PANTHER" id="PTHR42921:SF1">
    <property type="entry name" value="ACETOACETYL-COA SYNTHETASE"/>
    <property type="match status" value="1"/>
</dbReference>
<dbReference type="Pfam" id="PF16177">
    <property type="entry name" value="ACAS_N"/>
    <property type="match status" value="1"/>
</dbReference>
<feature type="domain" description="AMP-dependent synthetase/ligase" evidence="5">
    <location>
        <begin position="76"/>
        <end position="403"/>
    </location>
</feature>
<dbReference type="NCBIfam" id="TIGR01217">
    <property type="entry name" value="ac_ac_CoA_syn"/>
    <property type="match status" value="1"/>
</dbReference>
<dbReference type="EMBL" id="UINC01021450">
    <property type="protein sequence ID" value="SVA89010.1"/>
    <property type="molecule type" value="Genomic_DNA"/>
</dbReference>
<dbReference type="InterPro" id="IPR032387">
    <property type="entry name" value="ACAS_N"/>
</dbReference>
<organism evidence="7">
    <name type="scientific">marine metagenome</name>
    <dbReference type="NCBI Taxonomy" id="408172"/>
    <lineage>
        <taxon>unclassified sequences</taxon>
        <taxon>metagenomes</taxon>
        <taxon>ecological metagenomes</taxon>
    </lineage>
</organism>
<reference evidence="7" key="1">
    <citation type="submission" date="2018-05" db="EMBL/GenBank/DDBJ databases">
        <authorList>
            <person name="Lanie J.A."/>
            <person name="Ng W.-L."/>
            <person name="Kazmierczak K.M."/>
            <person name="Andrzejewski T.M."/>
            <person name="Davidsen T.M."/>
            <person name="Wayne K.J."/>
            <person name="Tettelin H."/>
            <person name="Glass J.I."/>
            <person name="Rusch D."/>
            <person name="Podicherti R."/>
            <person name="Tsui H.-C.T."/>
            <person name="Winkler M.E."/>
        </authorList>
    </citation>
    <scope>NUCLEOTIDE SEQUENCE</scope>
</reference>
<evidence type="ECO:0000256" key="3">
    <source>
        <dbReference type="ARBA" id="ARBA00022741"/>
    </source>
</evidence>
<evidence type="ECO:0000256" key="2">
    <source>
        <dbReference type="ARBA" id="ARBA00022598"/>
    </source>
</evidence>
<keyword evidence="2" id="KW-0436">Ligase</keyword>
<feature type="non-terminal residue" evidence="7">
    <location>
        <position position="616"/>
    </location>
</feature>
<comment type="similarity">
    <text evidence="1">Belongs to the ATP-dependent AMP-binding enzyme family.</text>
</comment>
<gene>
    <name evidence="7" type="ORF">METZ01_LOCUS141864</name>
</gene>
<evidence type="ECO:0000313" key="7">
    <source>
        <dbReference type="EMBL" id="SVA89010.1"/>
    </source>
</evidence>
<evidence type="ECO:0000256" key="1">
    <source>
        <dbReference type="ARBA" id="ARBA00006432"/>
    </source>
</evidence>
<name>A0A381ZID2_9ZZZZ</name>
<dbReference type="CDD" id="cd05943">
    <property type="entry name" value="AACS"/>
    <property type="match status" value="1"/>
</dbReference>
<keyword evidence="3" id="KW-0547">Nucleotide-binding</keyword>
<dbReference type="NCBIfam" id="NF002937">
    <property type="entry name" value="PRK03584.1"/>
    <property type="match status" value="1"/>
</dbReference>
<protein>
    <recommendedName>
        <fullName evidence="8">AMP-dependent synthetase/ligase domain-containing protein</fullName>
    </recommendedName>
</protein>
<dbReference type="GO" id="GO:0005524">
    <property type="term" value="F:ATP binding"/>
    <property type="evidence" value="ECO:0007669"/>
    <property type="project" value="UniProtKB-KW"/>
</dbReference>
<dbReference type="Gene3D" id="3.30.300.30">
    <property type="match status" value="1"/>
</dbReference>
<dbReference type="InterPro" id="IPR042099">
    <property type="entry name" value="ANL_N_sf"/>
</dbReference>
<dbReference type="Gene3D" id="3.40.50.12780">
    <property type="entry name" value="N-terminal domain of ligase-like"/>
    <property type="match status" value="1"/>
</dbReference>
<dbReference type="PROSITE" id="PS00455">
    <property type="entry name" value="AMP_BINDING"/>
    <property type="match status" value="1"/>
</dbReference>
<dbReference type="GO" id="GO:0030729">
    <property type="term" value="F:acetoacetate-CoA ligase activity"/>
    <property type="evidence" value="ECO:0007669"/>
    <property type="project" value="InterPro"/>
</dbReference>
<keyword evidence="4" id="KW-0067">ATP-binding</keyword>
<dbReference type="PANTHER" id="PTHR42921">
    <property type="entry name" value="ACETOACETYL-COA SYNTHETASE"/>
    <property type="match status" value="1"/>
</dbReference>
<dbReference type="GO" id="GO:0006629">
    <property type="term" value="P:lipid metabolic process"/>
    <property type="evidence" value="ECO:0007669"/>
    <property type="project" value="InterPro"/>
</dbReference>
<feature type="domain" description="Acetyl-coenzyme A synthetase N-terminal" evidence="6">
    <location>
        <begin position="19"/>
        <end position="75"/>
    </location>
</feature>
<dbReference type="AlphaFoldDB" id="A0A381ZID2"/>
<dbReference type="Pfam" id="PF00501">
    <property type="entry name" value="AMP-binding"/>
    <property type="match status" value="1"/>
</dbReference>
<dbReference type="InterPro" id="IPR005914">
    <property type="entry name" value="Acac_CoA_synth"/>
</dbReference>
<evidence type="ECO:0008006" key="8">
    <source>
        <dbReference type="Google" id="ProtNLM"/>
    </source>
</evidence>
<dbReference type="InterPro" id="IPR045851">
    <property type="entry name" value="AMP-bd_C_sf"/>
</dbReference>
<accession>A0A381ZID2</accession>
<dbReference type="InterPro" id="IPR000873">
    <property type="entry name" value="AMP-dep_synth/lig_dom"/>
</dbReference>
<sequence length="616" mass="69573">MMDYIQFVNQKFGLSLKDYSQLYDWSIEKAEDFWGSFWEYSKIIHHSPYSDVVDDISKMPGAKWFEGATLNFAENLLRHRDDKIAIHFYGEDGTQSSLSYRELYDQVSRLVQSMCEMGIVKNDRVVGFMPNIPETIIAMLATASIGAIWSSCSPDFGIKGVLDRFKQIEPKLIFTADGYWYNGKQIDCTIKVKEILADLPNIEKTVIIPFAGNADLSIMQNSIQWKDFLHRDSSEIEFEPLPFDHPLYIMYSSGTTGLPKSIVHSMGGTLIQHLKELQLHTDLTEDDKIFYFTTCGWMMWNWLVSSLSVGATIVLFDGSPFYPDGSVLLKMADELGITIFGTSAKYISSLESFGIKPNEISSFPKLRTILSTGSPLVEENFDFIYTHWKKDVQLASISGGTDIISCFALGNPILPVVRGELQCRGLGMKVEAYNGFGKSEINSKGELVCTQAFPSMPIYFWNDSNGKKYHSAYFNTYLDTWHHGDYLEINDCGGVKIYGRSDTTLNPGGVRIGTAEIYQTVERFGEVEDSIVIGQPWGNDERIILFIKMQVQSVLSEKLTKQIKKSIRESCSPRHVPAKIITVEDIPYTINGKKVELAVKQVIQNIEVKNKDSLVN</sequence>
<evidence type="ECO:0000259" key="6">
    <source>
        <dbReference type="Pfam" id="PF16177"/>
    </source>
</evidence>